<feature type="domain" description="Ig-like" evidence="3">
    <location>
        <begin position="98"/>
        <end position="179"/>
    </location>
</feature>
<proteinExistence type="predicted"/>
<name>A0A3Q2D425_CYPVA</name>
<reference evidence="4" key="2">
    <citation type="submission" date="2025-09" db="UniProtKB">
        <authorList>
            <consortium name="Ensembl"/>
        </authorList>
    </citation>
    <scope>IDENTIFICATION</scope>
</reference>
<dbReference type="SUPFAM" id="SSF48726">
    <property type="entry name" value="Immunoglobulin"/>
    <property type="match status" value="1"/>
</dbReference>
<evidence type="ECO:0000313" key="4">
    <source>
        <dbReference type="Ensembl" id="ENSCVAP00000013034.1"/>
    </source>
</evidence>
<dbReference type="Gene3D" id="2.60.40.10">
    <property type="entry name" value="Immunoglobulins"/>
    <property type="match status" value="2"/>
</dbReference>
<evidence type="ECO:0000256" key="2">
    <source>
        <dbReference type="ARBA" id="ARBA00023157"/>
    </source>
</evidence>
<keyword evidence="2" id="KW-1015">Disulfide bond</keyword>
<dbReference type="GO" id="GO:0006955">
    <property type="term" value="P:immune response"/>
    <property type="evidence" value="ECO:0007669"/>
    <property type="project" value="TreeGrafter"/>
</dbReference>
<reference evidence="4" key="1">
    <citation type="submission" date="2025-08" db="UniProtKB">
        <authorList>
            <consortium name="Ensembl"/>
        </authorList>
    </citation>
    <scope>IDENTIFICATION</scope>
</reference>
<dbReference type="SMART" id="SM00409">
    <property type="entry name" value="IG"/>
    <property type="match status" value="1"/>
</dbReference>
<accession>A0A3Q2D425</accession>
<organism evidence="4 5">
    <name type="scientific">Cyprinodon variegatus</name>
    <name type="common">Sheepshead minnow</name>
    <dbReference type="NCBI Taxonomy" id="28743"/>
    <lineage>
        <taxon>Eukaryota</taxon>
        <taxon>Metazoa</taxon>
        <taxon>Chordata</taxon>
        <taxon>Craniata</taxon>
        <taxon>Vertebrata</taxon>
        <taxon>Euteleostomi</taxon>
        <taxon>Actinopterygii</taxon>
        <taxon>Neopterygii</taxon>
        <taxon>Teleostei</taxon>
        <taxon>Neoteleostei</taxon>
        <taxon>Acanthomorphata</taxon>
        <taxon>Ovalentaria</taxon>
        <taxon>Atherinomorphae</taxon>
        <taxon>Cyprinodontiformes</taxon>
        <taxon>Cyprinodontidae</taxon>
        <taxon>Cyprinodon</taxon>
    </lineage>
</organism>
<dbReference type="Ensembl" id="ENSCVAT00000030571.1">
    <property type="protein sequence ID" value="ENSCVAP00000013034.1"/>
    <property type="gene ID" value="ENSCVAG00000015494.1"/>
</dbReference>
<dbReference type="InterPro" id="IPR050488">
    <property type="entry name" value="Ig_Fc_receptor"/>
</dbReference>
<dbReference type="InterPro" id="IPR003599">
    <property type="entry name" value="Ig_sub"/>
</dbReference>
<dbReference type="InterPro" id="IPR007110">
    <property type="entry name" value="Ig-like_dom"/>
</dbReference>
<dbReference type="STRING" id="28743.ENSCVAP00000013034"/>
<dbReference type="InterPro" id="IPR013783">
    <property type="entry name" value="Ig-like_fold"/>
</dbReference>
<evidence type="ECO:0000259" key="3">
    <source>
        <dbReference type="PROSITE" id="PS50835"/>
    </source>
</evidence>
<dbReference type="Pfam" id="PF13927">
    <property type="entry name" value="Ig_3"/>
    <property type="match status" value="1"/>
</dbReference>
<dbReference type="PROSITE" id="PS50835">
    <property type="entry name" value="IG_LIKE"/>
    <property type="match status" value="1"/>
</dbReference>
<evidence type="ECO:0000256" key="1">
    <source>
        <dbReference type="ARBA" id="ARBA00022729"/>
    </source>
</evidence>
<dbReference type="InterPro" id="IPR036179">
    <property type="entry name" value="Ig-like_dom_sf"/>
</dbReference>
<dbReference type="GO" id="GO:0004888">
    <property type="term" value="F:transmembrane signaling receptor activity"/>
    <property type="evidence" value="ECO:0007669"/>
    <property type="project" value="TreeGrafter"/>
</dbReference>
<sequence length="207" mass="23939">MGNQSQEIFYYQVRFYIYNFPIIFPNKLQFFEYESVSIRCSEDNDINPWRVMRNLTKKSLTNAPEACSIPAPSCTIGYTFEIHSGEYWCENEEGKQSPRTYLQMYEYHFFSAGSVILTFPARPVNEGSDVTLHCINKNINQSKITEFFKDGLHHITNYENFLTIEKVSKSDEGLYKCSIFGAGESAESWLAVVKPEKGEKIVTVCFF</sequence>
<dbReference type="PANTHER" id="PTHR11481">
    <property type="entry name" value="IMMUNOGLOBULIN FC RECEPTOR"/>
    <property type="match status" value="1"/>
</dbReference>
<evidence type="ECO:0000313" key="5">
    <source>
        <dbReference type="Proteomes" id="UP000265020"/>
    </source>
</evidence>
<dbReference type="PANTHER" id="PTHR11481:SF64">
    <property type="entry name" value="FC RECEPTOR-LIKE PROTEIN 4"/>
    <property type="match status" value="1"/>
</dbReference>
<keyword evidence="5" id="KW-1185">Reference proteome</keyword>
<dbReference type="GO" id="GO:0009897">
    <property type="term" value="C:external side of plasma membrane"/>
    <property type="evidence" value="ECO:0007669"/>
    <property type="project" value="TreeGrafter"/>
</dbReference>
<dbReference type="GO" id="GO:0007166">
    <property type="term" value="P:cell surface receptor signaling pathway"/>
    <property type="evidence" value="ECO:0007669"/>
    <property type="project" value="TreeGrafter"/>
</dbReference>
<dbReference type="Proteomes" id="UP000265020">
    <property type="component" value="Unassembled WGS sequence"/>
</dbReference>
<dbReference type="AlphaFoldDB" id="A0A3Q2D425"/>
<protein>
    <recommendedName>
        <fullName evidence="3">Ig-like domain-containing protein</fullName>
    </recommendedName>
</protein>
<keyword evidence="1" id="KW-0732">Signal</keyword>
<dbReference type="GeneTree" id="ENSGT00980000199186"/>